<dbReference type="InterPro" id="IPR016292">
    <property type="entry name" value="Epoxide_hydrolase"/>
</dbReference>
<keyword evidence="2" id="KW-0058">Aromatic hydrocarbons catabolism</keyword>
<dbReference type="Gene3D" id="3.40.50.1820">
    <property type="entry name" value="alpha/beta hydrolase"/>
    <property type="match status" value="1"/>
</dbReference>
<evidence type="ECO:0000256" key="2">
    <source>
        <dbReference type="ARBA" id="ARBA00022797"/>
    </source>
</evidence>
<proteinExistence type="inferred from homology"/>
<evidence type="ECO:0000259" key="4">
    <source>
        <dbReference type="Pfam" id="PF06441"/>
    </source>
</evidence>
<evidence type="ECO:0000256" key="3">
    <source>
        <dbReference type="ARBA" id="ARBA00022801"/>
    </source>
</evidence>
<dbReference type="InterPro" id="IPR000639">
    <property type="entry name" value="Epox_hydrolase-like"/>
</dbReference>
<protein>
    <submittedName>
        <fullName evidence="5">Epoxide hydrolase family protein</fullName>
    </submittedName>
</protein>
<gene>
    <name evidence="5" type="ORF">ACFQ4B_11455</name>
</gene>
<dbReference type="PRINTS" id="PR00412">
    <property type="entry name" value="EPOXHYDRLASE"/>
</dbReference>
<reference evidence="6" key="1">
    <citation type="journal article" date="2019" name="Int. J. Syst. Evol. Microbiol.">
        <title>The Global Catalogue of Microorganisms (GCM) 10K type strain sequencing project: providing services to taxonomists for standard genome sequencing and annotation.</title>
        <authorList>
            <consortium name="The Broad Institute Genomics Platform"/>
            <consortium name="The Broad Institute Genome Sequencing Center for Infectious Disease"/>
            <person name="Wu L."/>
            <person name="Ma J."/>
        </authorList>
    </citation>
    <scope>NUCLEOTIDE SEQUENCE [LARGE SCALE GENOMIC DNA]</scope>
    <source>
        <strain evidence="6">CCUG 53270</strain>
    </source>
</reference>
<evidence type="ECO:0000313" key="5">
    <source>
        <dbReference type="EMBL" id="MFD1220741.1"/>
    </source>
</evidence>
<dbReference type="RefSeq" id="WP_345587392.1">
    <property type="nucleotide sequence ID" value="NZ_BAABJG010000006.1"/>
</dbReference>
<dbReference type="SUPFAM" id="SSF53474">
    <property type="entry name" value="alpha/beta-Hydrolases"/>
    <property type="match status" value="1"/>
</dbReference>
<dbReference type="EMBL" id="JBHTLU010000013">
    <property type="protein sequence ID" value="MFD1220741.1"/>
    <property type="molecule type" value="Genomic_DNA"/>
</dbReference>
<keyword evidence="3 5" id="KW-0378">Hydrolase</keyword>
<name>A0ABW3ULI3_9BACL</name>
<organism evidence="5 6">
    <name type="scientific">Paenibacillus vulneris</name>
    <dbReference type="NCBI Taxonomy" id="1133364"/>
    <lineage>
        <taxon>Bacteria</taxon>
        <taxon>Bacillati</taxon>
        <taxon>Bacillota</taxon>
        <taxon>Bacilli</taxon>
        <taxon>Bacillales</taxon>
        <taxon>Paenibacillaceae</taxon>
        <taxon>Paenibacillus</taxon>
    </lineage>
</organism>
<dbReference type="PANTHER" id="PTHR21661">
    <property type="entry name" value="EPOXIDE HYDROLASE 1-RELATED"/>
    <property type="match status" value="1"/>
</dbReference>
<dbReference type="InterPro" id="IPR010497">
    <property type="entry name" value="Epoxide_hydro_N"/>
</dbReference>
<evidence type="ECO:0000313" key="6">
    <source>
        <dbReference type="Proteomes" id="UP001597180"/>
    </source>
</evidence>
<comment type="caution">
    <text evidence="5">The sequence shown here is derived from an EMBL/GenBank/DDBJ whole genome shotgun (WGS) entry which is preliminary data.</text>
</comment>
<sequence>MTPFKINVPQSDLEDLNTRLDHTRWPDEAAGEGWCMGADLGYMKELIDYWRTQYDWRIHEARLNALPQYKTVIEGTNLHFVHVKSKNPNAVPLLLVHGWPDSFYRFHKMIPLLSDSFDLVVPSIPGFGFSDRKTTAPKRVAHLFAKLMTETLGYEGFAACGGDIGTGIVTMLSIHHSDVVKAILLTDAGYPTGKEDSTEMSPADRQFMLDTQAWVQSEGAYLKLQATKPQTLAYSLNDSPVGLASWIVSMIRSGAGDKTVDDAFGGRDELLTNIMIYWLTETAGSAARMYRLIVMANQANEDNAPLITATRSVPASIVLFPREIQFPASWAERSVHVRSYNKMPRGGHFAALEEPELLANELIRFIPIHYSDSGGSS</sequence>
<dbReference type="PIRSF" id="PIRSF001112">
    <property type="entry name" value="Epoxide_hydrolase"/>
    <property type="match status" value="1"/>
</dbReference>
<accession>A0ABW3ULI3</accession>
<dbReference type="GO" id="GO:0016787">
    <property type="term" value="F:hydrolase activity"/>
    <property type="evidence" value="ECO:0007669"/>
    <property type="project" value="UniProtKB-KW"/>
</dbReference>
<dbReference type="Proteomes" id="UP001597180">
    <property type="component" value="Unassembled WGS sequence"/>
</dbReference>
<evidence type="ECO:0000256" key="1">
    <source>
        <dbReference type="ARBA" id="ARBA00010088"/>
    </source>
</evidence>
<dbReference type="Pfam" id="PF06441">
    <property type="entry name" value="EHN"/>
    <property type="match status" value="1"/>
</dbReference>
<feature type="domain" description="Epoxide hydrolase N-terminal" evidence="4">
    <location>
        <begin position="1"/>
        <end position="106"/>
    </location>
</feature>
<comment type="similarity">
    <text evidence="1">Belongs to the peptidase S33 family.</text>
</comment>
<dbReference type="PANTHER" id="PTHR21661:SF35">
    <property type="entry name" value="EPOXIDE HYDROLASE"/>
    <property type="match status" value="1"/>
</dbReference>
<dbReference type="InterPro" id="IPR029058">
    <property type="entry name" value="AB_hydrolase_fold"/>
</dbReference>
<keyword evidence="6" id="KW-1185">Reference proteome</keyword>